<protein>
    <submittedName>
        <fullName evidence="2">Catalase</fullName>
    </submittedName>
</protein>
<dbReference type="KEGG" id="xva:C7V42_09610"/>
<dbReference type="Proteomes" id="UP000284283">
    <property type="component" value="Unassembled WGS sequence"/>
</dbReference>
<feature type="domain" description="L-Lysine epsilon oxidase N-terminal" evidence="1">
    <location>
        <begin position="7"/>
        <end position="150"/>
    </location>
</feature>
<dbReference type="Pfam" id="PF17990">
    <property type="entry name" value="LodA_N"/>
    <property type="match status" value="1"/>
</dbReference>
<evidence type="ECO:0000313" key="3">
    <source>
        <dbReference type="Proteomes" id="UP000284283"/>
    </source>
</evidence>
<accession>A0AAE8JVP9</accession>
<proteinExistence type="predicted"/>
<sequence length="209" mass="23083">MENFRIHAAIGIARVGNSNEHVIAPESMTGAPLSGASDVTGGLPIRAGTESEPVRSSDLRDIHGALKRHAARFRIFAYPDLAEKRWPRGGGQEIVIGSTVGDNTVIDIVWTVHVAKKKTTTFILPEAGRQRIASYSDGHLPPIRNPSIDKPHAPLTTDRDLSDDYATAVQARFSEYLINRNHFDDLERRWPDSAFWARRQARLDLAGVA</sequence>
<evidence type="ECO:0000313" key="2">
    <source>
        <dbReference type="EMBL" id="RNL00675.1"/>
    </source>
</evidence>
<comment type="caution">
    <text evidence="2">The sequence shown here is derived from an EMBL/GenBank/DDBJ whole genome shotgun (WGS) entry which is preliminary data.</text>
</comment>
<dbReference type="AlphaFoldDB" id="A0AAE8JVP9"/>
<name>A0AAE8JVP9_XANVA</name>
<gene>
    <name evidence="2" type="ORF">C9386_13740</name>
</gene>
<dbReference type="RefSeq" id="WP_017117590.1">
    <property type="nucleotide sequence ID" value="NZ_CP025272.1"/>
</dbReference>
<dbReference type="InterPro" id="IPR041168">
    <property type="entry name" value="LodA_N"/>
</dbReference>
<dbReference type="EMBL" id="PYTT01000113">
    <property type="protein sequence ID" value="RNL00675.1"/>
    <property type="molecule type" value="Genomic_DNA"/>
</dbReference>
<evidence type="ECO:0000259" key="1">
    <source>
        <dbReference type="Pfam" id="PF17990"/>
    </source>
</evidence>
<reference evidence="2 3" key="1">
    <citation type="submission" date="2018-03" db="EMBL/GenBank/DDBJ databases">
        <authorList>
            <person name="Wu G."/>
        </authorList>
    </citation>
    <scope>NUCLEOTIDE SEQUENCE [LARGE SCALE GENOMIC DNA]</scope>
    <source>
        <strain evidence="2 3">SAM-118</strain>
    </source>
</reference>
<organism evidence="2 3">
    <name type="scientific">Xanthomonas vasicola pv. vasculorum</name>
    <dbReference type="NCBI Taxonomy" id="325776"/>
    <lineage>
        <taxon>Bacteria</taxon>
        <taxon>Pseudomonadati</taxon>
        <taxon>Pseudomonadota</taxon>
        <taxon>Gammaproteobacteria</taxon>
        <taxon>Lysobacterales</taxon>
        <taxon>Lysobacteraceae</taxon>
        <taxon>Xanthomonas</taxon>
    </lineage>
</organism>